<proteinExistence type="predicted"/>
<gene>
    <name evidence="2" type="ordered locus">Namu_4584</name>
</gene>
<dbReference type="InParanoid" id="C8X6W5"/>
<sequence length="289" mass="29454" precursor="true">MSRRAWGVCVLAVALIAAALVPAVLGPGRRIEGVAVPAPIPPPPAVGDCLTGRPVPAGSPLTARGLAVAAAPTGACSTTWGYGEIVSVTADGRTFPTIGDQPQAPPDPDSCRPAVRAYLGWDVMPWTPVVADDVVLVGPDAVQTAAGQQWIACALTPDERGYPGSVRDRTPGPAADRAGWCKDSRSPAGWRVGCDEPHDVEVFGVALIGIDELAGLTDSCARLVAERTGSSDPTAGGLLQVRAGPDDPNTVPPDVSASRQSVICTLRVTGDGLLTASLVGRGDGPLPWG</sequence>
<feature type="region of interest" description="Disordered" evidence="1">
    <location>
        <begin position="228"/>
        <end position="256"/>
    </location>
</feature>
<name>C8X6W5_NAKMY</name>
<dbReference type="OrthoDB" id="4266126at2"/>
<dbReference type="Proteomes" id="UP000002218">
    <property type="component" value="Chromosome"/>
</dbReference>
<evidence type="ECO:0000313" key="3">
    <source>
        <dbReference type="Proteomes" id="UP000002218"/>
    </source>
</evidence>
<evidence type="ECO:0008006" key="4">
    <source>
        <dbReference type="Google" id="ProtNLM"/>
    </source>
</evidence>
<evidence type="ECO:0000256" key="1">
    <source>
        <dbReference type="SAM" id="MobiDB-lite"/>
    </source>
</evidence>
<dbReference type="HOGENOM" id="CLU_873844_0_0_11"/>
<reference evidence="2 3" key="2">
    <citation type="journal article" date="2010" name="Stand. Genomic Sci.">
        <title>Complete genome sequence of Nakamurella multipartita type strain (Y-104).</title>
        <authorList>
            <person name="Tice H."/>
            <person name="Mayilraj S."/>
            <person name="Sims D."/>
            <person name="Lapidus A."/>
            <person name="Nolan M."/>
            <person name="Lucas S."/>
            <person name="Glavina Del Rio T."/>
            <person name="Copeland A."/>
            <person name="Cheng J.F."/>
            <person name="Meincke L."/>
            <person name="Bruce D."/>
            <person name="Goodwin L."/>
            <person name="Pitluck S."/>
            <person name="Ivanova N."/>
            <person name="Mavromatis K."/>
            <person name="Ovchinnikova G."/>
            <person name="Pati A."/>
            <person name="Chen A."/>
            <person name="Palaniappan K."/>
            <person name="Land M."/>
            <person name="Hauser L."/>
            <person name="Chang Y.J."/>
            <person name="Jeffries C.D."/>
            <person name="Detter J.C."/>
            <person name="Brettin T."/>
            <person name="Rohde M."/>
            <person name="Goker M."/>
            <person name="Bristow J."/>
            <person name="Eisen J.A."/>
            <person name="Markowitz V."/>
            <person name="Hugenholtz P."/>
            <person name="Kyrpides N.C."/>
            <person name="Klenk H.P."/>
            <person name="Chen F."/>
        </authorList>
    </citation>
    <scope>NUCLEOTIDE SEQUENCE [LARGE SCALE GENOMIC DNA]</scope>
    <source>
        <strain evidence="3">ATCC 700099 / DSM 44233 / CIP 104796 / JCM 9543 / NBRC 105858 / Y-104</strain>
    </source>
</reference>
<protein>
    <recommendedName>
        <fullName evidence="4">Septum formation-related domain-containing protein</fullName>
    </recommendedName>
</protein>
<dbReference type="STRING" id="479431.Namu_4584"/>
<organism evidence="2 3">
    <name type="scientific">Nakamurella multipartita (strain ATCC 700099 / DSM 44233 / CIP 104796 / JCM 9543 / NBRC 105858 / Y-104)</name>
    <name type="common">Microsphaera multipartita</name>
    <dbReference type="NCBI Taxonomy" id="479431"/>
    <lineage>
        <taxon>Bacteria</taxon>
        <taxon>Bacillati</taxon>
        <taxon>Actinomycetota</taxon>
        <taxon>Actinomycetes</taxon>
        <taxon>Nakamurellales</taxon>
        <taxon>Nakamurellaceae</taxon>
        <taxon>Nakamurella</taxon>
    </lineage>
</organism>
<accession>C8X6W5</accession>
<dbReference type="AlphaFoldDB" id="C8X6W5"/>
<evidence type="ECO:0000313" key="2">
    <source>
        <dbReference type="EMBL" id="ACV80863.1"/>
    </source>
</evidence>
<reference evidence="3" key="1">
    <citation type="submission" date="2009-09" db="EMBL/GenBank/DDBJ databases">
        <title>The complete genome of Nakamurella multipartita DSM 44233.</title>
        <authorList>
            <consortium name="US DOE Joint Genome Institute (JGI-PGF)"/>
            <person name="Lucas S."/>
            <person name="Copeland A."/>
            <person name="Lapidus A."/>
            <person name="Glavina del Rio T."/>
            <person name="Dalin E."/>
            <person name="Tice H."/>
            <person name="Bruce D."/>
            <person name="Goodwin L."/>
            <person name="Pitluck S."/>
            <person name="Kyrpides N."/>
            <person name="Mavromatis K."/>
            <person name="Ivanova N."/>
            <person name="Ovchinnikova G."/>
            <person name="Sims D."/>
            <person name="Meincke L."/>
            <person name="Brettin T."/>
            <person name="Detter J.C."/>
            <person name="Han C."/>
            <person name="Larimer F."/>
            <person name="Land M."/>
            <person name="Hauser L."/>
            <person name="Markowitz V."/>
            <person name="Cheng J.-F."/>
            <person name="Hugenholtz P."/>
            <person name="Woyke T."/>
            <person name="Wu D."/>
            <person name="Klenk H.-P."/>
            <person name="Eisen J.A."/>
        </authorList>
    </citation>
    <scope>NUCLEOTIDE SEQUENCE [LARGE SCALE GENOMIC DNA]</scope>
    <source>
        <strain evidence="3">ATCC 700099 / DSM 44233 / CIP 104796 / JCM 9543 / NBRC 105858 / Y-104</strain>
    </source>
</reference>
<dbReference type="KEGG" id="nml:Namu_4584"/>
<dbReference type="RefSeq" id="WP_015749678.1">
    <property type="nucleotide sequence ID" value="NC_013235.1"/>
</dbReference>
<keyword evidence="3" id="KW-1185">Reference proteome</keyword>
<dbReference type="EMBL" id="CP001737">
    <property type="protein sequence ID" value="ACV80863.1"/>
    <property type="molecule type" value="Genomic_DNA"/>
</dbReference>